<proteinExistence type="predicted"/>
<accession>A0A3S4K800</accession>
<name>A0A3S4K800_SALET</name>
<reference evidence="1 2" key="1">
    <citation type="submission" date="2018-12" db="EMBL/GenBank/DDBJ databases">
        <authorList>
            <consortium name="Pathogen Informatics"/>
        </authorList>
    </citation>
    <scope>NUCLEOTIDE SEQUENCE [LARGE SCALE GENOMIC DNA]</scope>
    <source>
        <strain evidence="1 2">NCTC6754</strain>
    </source>
</reference>
<evidence type="ECO:0000313" key="1">
    <source>
        <dbReference type="EMBL" id="VEB55703.1"/>
    </source>
</evidence>
<dbReference type="AlphaFoldDB" id="A0A3S4K800"/>
<dbReference type="Proteomes" id="UP000269208">
    <property type="component" value="Chromosome"/>
</dbReference>
<gene>
    <name evidence="1" type="ORF">NCTC6754_03974</name>
</gene>
<organism evidence="1 2">
    <name type="scientific">Salmonella enterica I</name>
    <dbReference type="NCBI Taxonomy" id="59201"/>
    <lineage>
        <taxon>Bacteria</taxon>
        <taxon>Pseudomonadati</taxon>
        <taxon>Pseudomonadota</taxon>
        <taxon>Gammaproteobacteria</taxon>
        <taxon>Enterobacterales</taxon>
        <taxon>Enterobacteriaceae</taxon>
        <taxon>Salmonella</taxon>
    </lineage>
</organism>
<dbReference type="EMBL" id="LR134190">
    <property type="protein sequence ID" value="VEB55703.1"/>
    <property type="molecule type" value="Genomic_DNA"/>
</dbReference>
<protein>
    <submittedName>
        <fullName evidence="1">Uncharacterized protein</fullName>
    </submittedName>
</protein>
<sequence length="65" mass="7414">MNLYVIDTHAWMVARLRNCYSWTVPAGRSYSVVMKSVILNRALSRFTLNGDYIVDSLPSLIYTGL</sequence>
<evidence type="ECO:0000313" key="2">
    <source>
        <dbReference type="Proteomes" id="UP000269208"/>
    </source>
</evidence>